<evidence type="ECO:0000259" key="1">
    <source>
        <dbReference type="PROSITE" id="PS50994"/>
    </source>
</evidence>
<dbReference type="AlphaFoldDB" id="A0A2N9FI08"/>
<dbReference type="InterPro" id="IPR012337">
    <property type="entry name" value="RNaseH-like_sf"/>
</dbReference>
<sequence>MEALMILVAVHAKGRGTICEEVRQVSNICPVNTPPASILNPISSSWPFAQWGLDQVGSLPKAPRNRRWLIVATDYFTKWVEAEPLTHITDSDSKKFSWKNIITRFGIPHTLISDNGPFKAFCERHGIRNHFSTPAYPQANGWVEELPNVLGLYRTTPRVSTGETPFSLTYGVEASLLLEVGVPTIRSEYFDPVLNETTLATELDLVEERRESALIHLAKYQNNLCRAYGKRIKSRELMVGDLVLRKVLGSRKDPTHGKLGPNWEGPYRIISIAEAGAFKLVGPNDTPVKRP</sequence>
<dbReference type="GO" id="GO:0015074">
    <property type="term" value="P:DNA integration"/>
    <property type="evidence" value="ECO:0007669"/>
    <property type="project" value="InterPro"/>
</dbReference>
<dbReference type="Gene3D" id="3.30.420.10">
    <property type="entry name" value="Ribonuclease H-like superfamily/Ribonuclease H"/>
    <property type="match status" value="1"/>
</dbReference>
<dbReference type="InterPro" id="IPR036397">
    <property type="entry name" value="RNaseH_sf"/>
</dbReference>
<feature type="domain" description="Integrase catalytic" evidence="1">
    <location>
        <begin position="43"/>
        <end position="150"/>
    </location>
</feature>
<evidence type="ECO:0000313" key="2">
    <source>
        <dbReference type="EMBL" id="SPC86735.1"/>
    </source>
</evidence>
<accession>A0A2N9FI08</accession>
<name>A0A2N9FI08_FAGSY</name>
<gene>
    <name evidence="2" type="ORF">FSB_LOCUS14617</name>
</gene>
<organism evidence="2">
    <name type="scientific">Fagus sylvatica</name>
    <name type="common">Beechnut</name>
    <dbReference type="NCBI Taxonomy" id="28930"/>
    <lineage>
        <taxon>Eukaryota</taxon>
        <taxon>Viridiplantae</taxon>
        <taxon>Streptophyta</taxon>
        <taxon>Embryophyta</taxon>
        <taxon>Tracheophyta</taxon>
        <taxon>Spermatophyta</taxon>
        <taxon>Magnoliopsida</taxon>
        <taxon>eudicotyledons</taxon>
        <taxon>Gunneridae</taxon>
        <taxon>Pentapetalae</taxon>
        <taxon>rosids</taxon>
        <taxon>fabids</taxon>
        <taxon>Fagales</taxon>
        <taxon>Fagaceae</taxon>
        <taxon>Fagus</taxon>
    </lineage>
</organism>
<dbReference type="SUPFAM" id="SSF53098">
    <property type="entry name" value="Ribonuclease H-like"/>
    <property type="match status" value="1"/>
</dbReference>
<dbReference type="InterPro" id="IPR001584">
    <property type="entry name" value="Integrase_cat-core"/>
</dbReference>
<dbReference type="PANTHER" id="PTHR48475:SF2">
    <property type="entry name" value="RIBONUCLEASE H"/>
    <property type="match status" value="1"/>
</dbReference>
<protein>
    <recommendedName>
        <fullName evidence="1">Integrase catalytic domain-containing protein</fullName>
    </recommendedName>
</protein>
<dbReference type="PANTHER" id="PTHR48475">
    <property type="entry name" value="RIBONUCLEASE H"/>
    <property type="match status" value="1"/>
</dbReference>
<dbReference type="PROSITE" id="PS50994">
    <property type="entry name" value="INTEGRASE"/>
    <property type="match status" value="1"/>
</dbReference>
<proteinExistence type="predicted"/>
<dbReference type="GO" id="GO:0003676">
    <property type="term" value="F:nucleic acid binding"/>
    <property type="evidence" value="ECO:0007669"/>
    <property type="project" value="InterPro"/>
</dbReference>
<reference evidence="2" key="1">
    <citation type="submission" date="2018-02" db="EMBL/GenBank/DDBJ databases">
        <authorList>
            <person name="Cohen D.B."/>
            <person name="Kent A.D."/>
        </authorList>
    </citation>
    <scope>NUCLEOTIDE SEQUENCE</scope>
</reference>
<dbReference type="EMBL" id="OIVN01000873">
    <property type="protein sequence ID" value="SPC86735.1"/>
    <property type="molecule type" value="Genomic_DNA"/>
</dbReference>